<sequence>MIKNVVAVLAIISLMSCSSKEVKKDNPPKAEKTIIKDTTAKPQQIVETSSQDQEDHLKYNQLGLAVKSGNIEEAGKLLKNGADINNAAEDEYYAYGALYIAINAGNEKMVKFLIDHKADLNTQINEEGYSLLIAAINSKNANIVNLLIQSGTKIETFTDPEGNKKFIPLLEAAQSNQPEIVKLLLEKGADPHEKTFEGFSAYHYAQEHNKSIFSLFKK</sequence>
<evidence type="ECO:0000256" key="1">
    <source>
        <dbReference type="ARBA" id="ARBA00022737"/>
    </source>
</evidence>
<dbReference type="Proteomes" id="UP000199426">
    <property type="component" value="Unassembled WGS sequence"/>
</dbReference>
<organism evidence="5 7">
    <name type="scientific">Chryseobacterium jejuense</name>
    <dbReference type="NCBI Taxonomy" id="445960"/>
    <lineage>
        <taxon>Bacteria</taxon>
        <taxon>Pseudomonadati</taxon>
        <taxon>Bacteroidota</taxon>
        <taxon>Flavobacteriia</taxon>
        <taxon>Flavobacteriales</taxon>
        <taxon>Weeksellaceae</taxon>
        <taxon>Chryseobacterium group</taxon>
        <taxon>Chryseobacterium</taxon>
    </lineage>
</organism>
<dbReference type="SUPFAM" id="SSF48403">
    <property type="entry name" value="Ankyrin repeat"/>
    <property type="match status" value="1"/>
</dbReference>
<dbReference type="PANTHER" id="PTHR24171">
    <property type="entry name" value="ANKYRIN REPEAT DOMAIN-CONTAINING PROTEIN 39-RELATED"/>
    <property type="match status" value="1"/>
</dbReference>
<accession>A0A2X2YZ89</accession>
<dbReference type="Gene3D" id="1.25.40.20">
    <property type="entry name" value="Ankyrin repeat-containing domain"/>
    <property type="match status" value="1"/>
</dbReference>
<evidence type="ECO:0000256" key="3">
    <source>
        <dbReference type="PROSITE-ProRule" id="PRU00023"/>
    </source>
</evidence>
<dbReference type="RefSeq" id="WP_089739390.1">
    <property type="nucleotide sequence ID" value="NZ_FNEG01000009.1"/>
</dbReference>
<reference evidence="5 7" key="2">
    <citation type="submission" date="2018-06" db="EMBL/GenBank/DDBJ databases">
        <authorList>
            <consortium name="Pathogen Informatics"/>
            <person name="Doyle S."/>
        </authorList>
    </citation>
    <scope>NUCLEOTIDE SEQUENCE [LARGE SCALE GENOMIC DNA]</scope>
    <source>
        <strain evidence="5 7">NCTC13492</strain>
    </source>
</reference>
<reference evidence="4 6" key="1">
    <citation type="submission" date="2016-10" db="EMBL/GenBank/DDBJ databases">
        <authorList>
            <person name="Varghese N."/>
            <person name="Submissions S."/>
        </authorList>
    </citation>
    <scope>NUCLEOTIDE SEQUENCE [LARGE SCALE GENOMIC DNA]</scope>
    <source>
        <strain evidence="4 6">DSM 19299</strain>
    </source>
</reference>
<dbReference type="EMBL" id="FNEG01000009">
    <property type="protein sequence ID" value="SDJ81161.1"/>
    <property type="molecule type" value="Genomic_DNA"/>
</dbReference>
<dbReference type="AlphaFoldDB" id="A0A2X2YZ89"/>
<evidence type="ECO:0000313" key="5">
    <source>
        <dbReference type="EMBL" id="SQB43610.1"/>
    </source>
</evidence>
<dbReference type="GO" id="GO:0085020">
    <property type="term" value="P:protein K6-linked ubiquitination"/>
    <property type="evidence" value="ECO:0007669"/>
    <property type="project" value="TreeGrafter"/>
</dbReference>
<dbReference type="InterPro" id="IPR002110">
    <property type="entry name" value="Ankyrin_rpt"/>
</dbReference>
<dbReference type="Proteomes" id="UP000251670">
    <property type="component" value="Unassembled WGS sequence"/>
</dbReference>
<feature type="repeat" description="ANK" evidence="3">
    <location>
        <begin position="93"/>
        <end position="125"/>
    </location>
</feature>
<dbReference type="GO" id="GO:0004842">
    <property type="term" value="F:ubiquitin-protein transferase activity"/>
    <property type="evidence" value="ECO:0007669"/>
    <property type="project" value="TreeGrafter"/>
</dbReference>
<dbReference type="SMART" id="SM00248">
    <property type="entry name" value="ANK"/>
    <property type="match status" value="4"/>
</dbReference>
<keyword evidence="6" id="KW-1185">Reference proteome</keyword>
<evidence type="ECO:0000313" key="4">
    <source>
        <dbReference type="EMBL" id="SDJ81161.1"/>
    </source>
</evidence>
<protein>
    <submittedName>
        <fullName evidence="4">Ankyrin repeat-containing protein</fullName>
    </submittedName>
    <submittedName>
        <fullName evidence="5">Ribulose-5-phosphate 4-epimerase and related epimerases and aldolases</fullName>
    </submittedName>
</protein>
<dbReference type="EMBL" id="UAWB01000004">
    <property type="protein sequence ID" value="SQB43610.1"/>
    <property type="molecule type" value="Genomic_DNA"/>
</dbReference>
<keyword evidence="2 3" id="KW-0040">ANK repeat</keyword>
<dbReference type="Pfam" id="PF12796">
    <property type="entry name" value="Ank_2"/>
    <property type="match status" value="1"/>
</dbReference>
<name>A0A2X2YZ89_CHRJE</name>
<dbReference type="PROSITE" id="PS51257">
    <property type="entry name" value="PROKAR_LIPOPROTEIN"/>
    <property type="match status" value="1"/>
</dbReference>
<dbReference type="InterPro" id="IPR036770">
    <property type="entry name" value="Ankyrin_rpt-contain_sf"/>
</dbReference>
<dbReference type="PROSITE" id="PS50088">
    <property type="entry name" value="ANK_REPEAT"/>
    <property type="match status" value="3"/>
</dbReference>
<dbReference type="PANTHER" id="PTHR24171:SF8">
    <property type="entry name" value="BRCA1-ASSOCIATED RING DOMAIN PROTEIN 1"/>
    <property type="match status" value="1"/>
</dbReference>
<dbReference type="PROSITE" id="PS50297">
    <property type="entry name" value="ANK_REP_REGION"/>
    <property type="match status" value="1"/>
</dbReference>
<evidence type="ECO:0000313" key="7">
    <source>
        <dbReference type="Proteomes" id="UP000251670"/>
    </source>
</evidence>
<dbReference type="OrthoDB" id="1274691at2"/>
<keyword evidence="1" id="KW-0677">Repeat</keyword>
<dbReference type="STRING" id="445960.SAMN05421542_4451"/>
<evidence type="ECO:0000313" key="6">
    <source>
        <dbReference type="Proteomes" id="UP000199426"/>
    </source>
</evidence>
<proteinExistence type="predicted"/>
<feature type="repeat" description="ANK" evidence="3">
    <location>
        <begin position="164"/>
        <end position="196"/>
    </location>
</feature>
<gene>
    <name evidence="5" type="ORF">NCTC13492_02348</name>
    <name evidence="4" type="ORF">SAMN05421542_4451</name>
</gene>
<dbReference type="Pfam" id="PF00023">
    <property type="entry name" value="Ank"/>
    <property type="match status" value="1"/>
</dbReference>
<feature type="repeat" description="ANK" evidence="3">
    <location>
        <begin position="127"/>
        <end position="159"/>
    </location>
</feature>
<evidence type="ECO:0000256" key="2">
    <source>
        <dbReference type="ARBA" id="ARBA00023043"/>
    </source>
</evidence>